<evidence type="ECO:0000313" key="1">
    <source>
        <dbReference type="EMBL" id="KAG8586159.1"/>
    </source>
</evidence>
<comment type="caution">
    <text evidence="1">The sequence shown here is derived from an EMBL/GenBank/DDBJ whole genome shotgun (WGS) entry which is preliminary data.</text>
</comment>
<reference evidence="1" key="1">
    <citation type="thesis" date="2020" institute="ProQuest LLC" country="789 East Eisenhower Parkway, Ann Arbor, MI, USA">
        <title>Comparative Genomics and Chromosome Evolution.</title>
        <authorList>
            <person name="Mudd A.B."/>
        </authorList>
    </citation>
    <scope>NUCLEOTIDE SEQUENCE</scope>
    <source>
        <strain evidence="1">237g6f4</strain>
        <tissue evidence="1">Blood</tissue>
    </source>
</reference>
<organism evidence="1 2">
    <name type="scientific">Engystomops pustulosus</name>
    <name type="common">Tungara frog</name>
    <name type="synonym">Physalaemus pustulosus</name>
    <dbReference type="NCBI Taxonomy" id="76066"/>
    <lineage>
        <taxon>Eukaryota</taxon>
        <taxon>Metazoa</taxon>
        <taxon>Chordata</taxon>
        <taxon>Craniata</taxon>
        <taxon>Vertebrata</taxon>
        <taxon>Euteleostomi</taxon>
        <taxon>Amphibia</taxon>
        <taxon>Batrachia</taxon>
        <taxon>Anura</taxon>
        <taxon>Neobatrachia</taxon>
        <taxon>Hyloidea</taxon>
        <taxon>Leptodactylidae</taxon>
        <taxon>Leiuperinae</taxon>
        <taxon>Engystomops</taxon>
    </lineage>
</organism>
<accession>A0AAV7CM57</accession>
<evidence type="ECO:0000313" key="2">
    <source>
        <dbReference type="Proteomes" id="UP000824782"/>
    </source>
</evidence>
<dbReference type="AlphaFoldDB" id="A0AAV7CM57"/>
<keyword evidence="2" id="KW-1185">Reference proteome</keyword>
<proteinExistence type="predicted"/>
<sequence length="85" mass="9943">MGLIFFKEKTMEKHCDKRKRTRKSKIDINFLGQNVTLQTEKVAAGTIQLFYNENMRWLPLHSPALMKTVGGKHYISLMKTGNDWQ</sequence>
<dbReference type="Proteomes" id="UP000824782">
    <property type="component" value="Unassembled WGS sequence"/>
</dbReference>
<name>A0AAV7CM57_ENGPU</name>
<gene>
    <name evidence="1" type="ORF">GDO81_005272</name>
</gene>
<dbReference type="EMBL" id="WNYA01000002">
    <property type="protein sequence ID" value="KAG8586159.1"/>
    <property type="molecule type" value="Genomic_DNA"/>
</dbReference>
<protein>
    <submittedName>
        <fullName evidence="1">Uncharacterized protein</fullName>
    </submittedName>
</protein>